<dbReference type="Pfam" id="PF11162">
    <property type="entry name" value="DUF2946"/>
    <property type="match status" value="1"/>
</dbReference>
<feature type="chain" id="PRO_5012753697" description="DUF2946 domain-containing protein" evidence="1">
    <location>
        <begin position="26"/>
        <end position="123"/>
    </location>
</feature>
<evidence type="ECO:0000256" key="1">
    <source>
        <dbReference type="SAM" id="SignalP"/>
    </source>
</evidence>
<dbReference type="OrthoDB" id="8246296at2"/>
<accession>A0A1V4HYX0</accession>
<evidence type="ECO:0008006" key="4">
    <source>
        <dbReference type="Google" id="ProtNLM"/>
    </source>
</evidence>
<keyword evidence="3" id="KW-1185">Reference proteome</keyword>
<gene>
    <name evidence="2" type="ORF">B2M20_08750</name>
</gene>
<sequence length="123" mass="12735">MRRRLGRLLPIVMFAMLVQIFAPIAACRALSNTTGDPTAGAICSHATDGSISQDGQADHQKASGACCTLCCVGSSATPTADPQASIVEVERNANAVRWRDLTFVLPPSAVGSNAQARGPPVIS</sequence>
<feature type="signal peptide" evidence="1">
    <location>
        <begin position="1"/>
        <end position="25"/>
    </location>
</feature>
<proteinExistence type="predicted"/>
<evidence type="ECO:0000313" key="3">
    <source>
        <dbReference type="Proteomes" id="UP000189940"/>
    </source>
</evidence>
<dbReference type="EMBL" id="MWPQ01000039">
    <property type="protein sequence ID" value="OPH83069.1"/>
    <property type="molecule type" value="Genomic_DNA"/>
</dbReference>
<dbReference type="Proteomes" id="UP000189940">
    <property type="component" value="Unassembled WGS sequence"/>
</dbReference>
<evidence type="ECO:0000313" key="2">
    <source>
        <dbReference type="EMBL" id="OPH83069.1"/>
    </source>
</evidence>
<dbReference type="STRING" id="29421.B2M20_08750"/>
<dbReference type="AlphaFoldDB" id="A0A1V4HYX0"/>
<organism evidence="2 3">
    <name type="scientific">Nitrobacter vulgaris</name>
    <dbReference type="NCBI Taxonomy" id="29421"/>
    <lineage>
        <taxon>Bacteria</taxon>
        <taxon>Pseudomonadati</taxon>
        <taxon>Pseudomonadota</taxon>
        <taxon>Alphaproteobacteria</taxon>
        <taxon>Hyphomicrobiales</taxon>
        <taxon>Nitrobacteraceae</taxon>
        <taxon>Nitrobacter</taxon>
    </lineage>
</organism>
<name>A0A1V4HYX0_NITVU</name>
<reference evidence="2 3" key="1">
    <citation type="submission" date="2017-02" db="EMBL/GenBank/DDBJ databases">
        <title>Genome sequence of the nitrite-oxidizing bacterium Nitrobacter vulgaris strain Ab1.</title>
        <authorList>
            <person name="Mellbye B.L."/>
            <person name="Davis E.W."/>
            <person name="Spieck E."/>
            <person name="Chang J.H."/>
            <person name="Bottomley P.J."/>
            <person name="Sayavedra-Soto L.A."/>
        </authorList>
    </citation>
    <scope>NUCLEOTIDE SEQUENCE [LARGE SCALE GENOMIC DNA]</scope>
    <source>
        <strain evidence="2 3">Ab1</strain>
    </source>
</reference>
<comment type="caution">
    <text evidence="2">The sequence shown here is derived from an EMBL/GenBank/DDBJ whole genome shotgun (WGS) entry which is preliminary data.</text>
</comment>
<dbReference type="InterPro" id="IPR021333">
    <property type="entry name" value="DUF2946"/>
</dbReference>
<keyword evidence="1" id="KW-0732">Signal</keyword>
<dbReference type="RefSeq" id="WP_079446668.1">
    <property type="nucleotide sequence ID" value="NZ_JAVDPZ010000001.1"/>
</dbReference>
<protein>
    <recommendedName>
        <fullName evidence="4">DUF2946 domain-containing protein</fullName>
    </recommendedName>
</protein>